<name>A0A1M7CXP9_9BRAD</name>
<comment type="function">
    <text evidence="6">Involved in beta-(1--&gt;2)glucan export. Transmembrane domains (TMD) form a pore in the inner membrane and the ATP-binding domain (NBD) is responsible for energy generation.</text>
</comment>
<dbReference type="PROSITE" id="PS00211">
    <property type="entry name" value="ABC_TRANSPORTER_1"/>
    <property type="match status" value="1"/>
</dbReference>
<sequence>MLTVDDLRVAYGGYSAVRDVNFHVEQGEFFTLLGPSGCGKTTTLRTIAGLETPTGGVIRIDGDDVFNSGRQIVVPTHRRNISMVFQSYAIWPHMTVFENVSFPLETRGLKRAETRSKVQSALEVVGLGKFADRPATQLSGGQQQRVALARAIVKESKLLLLDEPLSNLDAKLREQMRFELRDLQGRIDTTAIYVTHDQEEALTMSDRIALMRNGEIIELGTPKELYLTPKNVFTARFLGQANLVRCHACERNGDSYRAMTAFGFIISVNPIEEPAQARWMMVRPEHVEIASDGFEGSNCLTGTIRSATFTGRFVEYVVDIAGQEIRAVVLTATLHEVGQEVGVRMPPERVLFLEMDEDE</sequence>
<accession>A0A1M7CXP9</accession>
<evidence type="ECO:0000259" key="7">
    <source>
        <dbReference type="PROSITE" id="PS50893"/>
    </source>
</evidence>
<dbReference type="InterPro" id="IPR017871">
    <property type="entry name" value="ABC_transporter-like_CS"/>
</dbReference>
<dbReference type="GO" id="GO:0140359">
    <property type="term" value="F:ABC-type transporter activity"/>
    <property type="evidence" value="ECO:0007669"/>
    <property type="project" value="UniProtKB-ARBA"/>
</dbReference>
<dbReference type="SUPFAM" id="SSF50331">
    <property type="entry name" value="MOP-like"/>
    <property type="match status" value="1"/>
</dbReference>
<dbReference type="RefSeq" id="WP_079587924.1">
    <property type="nucleotide sequence ID" value="NZ_FNTI01000001.1"/>
</dbReference>
<dbReference type="FunFam" id="3.40.50.300:FF:000042">
    <property type="entry name" value="Maltose/maltodextrin ABC transporter, ATP-binding protein"/>
    <property type="match status" value="1"/>
</dbReference>
<dbReference type="Gene3D" id="3.40.50.300">
    <property type="entry name" value="P-loop containing nucleotide triphosphate hydrolases"/>
    <property type="match status" value="1"/>
</dbReference>
<dbReference type="InterPro" id="IPR003439">
    <property type="entry name" value="ABC_transporter-like_ATP-bd"/>
</dbReference>
<evidence type="ECO:0000256" key="5">
    <source>
        <dbReference type="ARBA" id="ARBA00022840"/>
    </source>
</evidence>
<evidence type="ECO:0000256" key="4">
    <source>
        <dbReference type="ARBA" id="ARBA00022741"/>
    </source>
</evidence>
<gene>
    <name evidence="8" type="ORF">SAMN05444171_5068</name>
</gene>
<evidence type="ECO:0000313" key="8">
    <source>
        <dbReference type="EMBL" id="SED76066.1"/>
    </source>
</evidence>
<dbReference type="Pfam" id="PF08402">
    <property type="entry name" value="TOBE_2"/>
    <property type="match status" value="1"/>
</dbReference>
<evidence type="ECO:0000256" key="1">
    <source>
        <dbReference type="ARBA" id="ARBA00004417"/>
    </source>
</evidence>
<dbReference type="Pfam" id="PF00005">
    <property type="entry name" value="ABC_tran"/>
    <property type="match status" value="1"/>
</dbReference>
<dbReference type="InterPro" id="IPR008995">
    <property type="entry name" value="Mo/tungstate-bd_C_term_dom"/>
</dbReference>
<keyword evidence="3" id="KW-0813">Transport</keyword>
<keyword evidence="5 8" id="KW-0067">ATP-binding</keyword>
<dbReference type="InterPro" id="IPR027417">
    <property type="entry name" value="P-loop_NTPase"/>
</dbReference>
<evidence type="ECO:0000256" key="6">
    <source>
        <dbReference type="ARBA" id="ARBA00024722"/>
    </source>
</evidence>
<proteinExistence type="inferred from homology"/>
<dbReference type="PANTHER" id="PTHR42781:SF4">
    <property type="entry name" value="SPERMIDINE_PUTRESCINE IMPORT ATP-BINDING PROTEIN POTA"/>
    <property type="match status" value="1"/>
</dbReference>
<reference evidence="8 9" key="1">
    <citation type="submission" date="2016-10" db="EMBL/GenBank/DDBJ databases">
        <authorList>
            <person name="de Groot N.N."/>
        </authorList>
    </citation>
    <scope>NUCLEOTIDE SEQUENCE [LARGE SCALE GENOMIC DNA]</scope>
    <source>
        <strain evidence="8 9">GAS522</strain>
    </source>
</reference>
<dbReference type="SUPFAM" id="SSF52540">
    <property type="entry name" value="P-loop containing nucleoside triphosphate hydrolases"/>
    <property type="match status" value="1"/>
</dbReference>
<dbReference type="PROSITE" id="PS50893">
    <property type="entry name" value="ABC_TRANSPORTER_2"/>
    <property type="match status" value="1"/>
</dbReference>
<dbReference type="GO" id="GO:0005524">
    <property type="term" value="F:ATP binding"/>
    <property type="evidence" value="ECO:0007669"/>
    <property type="project" value="UniProtKB-KW"/>
</dbReference>
<organism evidence="8 9">
    <name type="scientific">Bradyrhizobium lablabi</name>
    <dbReference type="NCBI Taxonomy" id="722472"/>
    <lineage>
        <taxon>Bacteria</taxon>
        <taxon>Pseudomonadati</taxon>
        <taxon>Pseudomonadota</taxon>
        <taxon>Alphaproteobacteria</taxon>
        <taxon>Hyphomicrobiales</taxon>
        <taxon>Nitrobacteraceae</taxon>
        <taxon>Bradyrhizobium</taxon>
    </lineage>
</organism>
<dbReference type="PANTHER" id="PTHR42781">
    <property type="entry name" value="SPERMIDINE/PUTRESCINE IMPORT ATP-BINDING PROTEIN POTA"/>
    <property type="match status" value="1"/>
</dbReference>
<dbReference type="Proteomes" id="UP000183208">
    <property type="component" value="Unassembled WGS sequence"/>
</dbReference>
<dbReference type="AlphaFoldDB" id="A0A1M7CXP9"/>
<evidence type="ECO:0000256" key="3">
    <source>
        <dbReference type="ARBA" id="ARBA00022448"/>
    </source>
</evidence>
<dbReference type="InterPro" id="IPR013611">
    <property type="entry name" value="Transp-assoc_OB_typ2"/>
</dbReference>
<evidence type="ECO:0000256" key="2">
    <source>
        <dbReference type="ARBA" id="ARBA00005417"/>
    </source>
</evidence>
<comment type="subcellular location">
    <subcellularLocation>
        <location evidence="1">Cell inner membrane</location>
        <topology evidence="1">Peripheral membrane protein</topology>
    </subcellularLocation>
</comment>
<dbReference type="GO" id="GO:0016887">
    <property type="term" value="F:ATP hydrolysis activity"/>
    <property type="evidence" value="ECO:0007669"/>
    <property type="project" value="InterPro"/>
</dbReference>
<dbReference type="SMART" id="SM00382">
    <property type="entry name" value="AAA"/>
    <property type="match status" value="1"/>
</dbReference>
<dbReference type="EMBL" id="FNTI01000001">
    <property type="protein sequence ID" value="SED76066.1"/>
    <property type="molecule type" value="Genomic_DNA"/>
</dbReference>
<dbReference type="InterPro" id="IPR003593">
    <property type="entry name" value="AAA+_ATPase"/>
</dbReference>
<dbReference type="InterPro" id="IPR050093">
    <property type="entry name" value="ABC_SmlMolc_Importer"/>
</dbReference>
<dbReference type="OrthoDB" id="9802264at2"/>
<comment type="similarity">
    <text evidence="2">Belongs to the ABC transporter superfamily.</text>
</comment>
<protein>
    <submittedName>
        <fullName evidence="8">Iron(III) transport system ATP-binding protein</fullName>
    </submittedName>
</protein>
<feature type="domain" description="ABC transporter" evidence="7">
    <location>
        <begin position="2"/>
        <end position="238"/>
    </location>
</feature>
<evidence type="ECO:0000313" key="9">
    <source>
        <dbReference type="Proteomes" id="UP000183208"/>
    </source>
</evidence>
<dbReference type="Gene3D" id="2.40.50.100">
    <property type="match status" value="1"/>
</dbReference>
<keyword evidence="4" id="KW-0547">Nucleotide-binding</keyword>
<dbReference type="GO" id="GO:0043190">
    <property type="term" value="C:ATP-binding cassette (ABC) transporter complex"/>
    <property type="evidence" value="ECO:0007669"/>
    <property type="project" value="InterPro"/>
</dbReference>